<dbReference type="AlphaFoldDB" id="A0A1D1XXN1"/>
<feature type="non-terminal residue" evidence="4">
    <location>
        <position position="1"/>
    </location>
</feature>
<dbReference type="EMBL" id="GDJX01005564">
    <property type="protein sequence ID" value="JAT62372.1"/>
    <property type="molecule type" value="Transcribed_RNA"/>
</dbReference>
<keyword evidence="1 4" id="KW-0489">Methyltransferase</keyword>
<dbReference type="GO" id="GO:0005634">
    <property type="term" value="C:nucleus"/>
    <property type="evidence" value="ECO:0007669"/>
    <property type="project" value="TreeGrafter"/>
</dbReference>
<reference evidence="4" key="1">
    <citation type="submission" date="2015-07" db="EMBL/GenBank/DDBJ databases">
        <title>Transcriptome Assembly of Anthurium amnicola.</title>
        <authorList>
            <person name="Suzuki J."/>
        </authorList>
    </citation>
    <scope>NUCLEOTIDE SEQUENCE</scope>
</reference>
<evidence type="ECO:0000313" key="5">
    <source>
        <dbReference type="EMBL" id="JAT62372.1"/>
    </source>
</evidence>
<protein>
    <submittedName>
        <fullName evidence="4">Methyltransferase-like protein 16</fullName>
    </submittedName>
</protein>
<feature type="compositionally biased region" description="Basic residues" evidence="3">
    <location>
        <begin position="45"/>
        <end position="61"/>
    </location>
</feature>
<dbReference type="GO" id="GO:0008168">
    <property type="term" value="F:methyltransferase activity"/>
    <property type="evidence" value="ECO:0007669"/>
    <property type="project" value="UniProtKB-KW"/>
</dbReference>
<dbReference type="PANTHER" id="PTHR13393">
    <property type="entry name" value="SAM-DEPENDENT METHYLTRANSFERASE"/>
    <property type="match status" value="1"/>
</dbReference>
<organism evidence="4">
    <name type="scientific">Anthurium amnicola</name>
    <dbReference type="NCBI Taxonomy" id="1678845"/>
    <lineage>
        <taxon>Eukaryota</taxon>
        <taxon>Viridiplantae</taxon>
        <taxon>Streptophyta</taxon>
        <taxon>Embryophyta</taxon>
        <taxon>Tracheophyta</taxon>
        <taxon>Spermatophyta</taxon>
        <taxon>Magnoliopsida</taxon>
        <taxon>Liliopsida</taxon>
        <taxon>Araceae</taxon>
        <taxon>Pothoideae</taxon>
        <taxon>Potheae</taxon>
        <taxon>Anthurium</taxon>
    </lineage>
</organism>
<dbReference type="FunFam" id="3.40.50.150:FF:000261">
    <property type="entry name" value="U6 small nuclear RNA (adenine-(43)-N(6))-methyltransferase"/>
    <property type="match status" value="1"/>
</dbReference>
<dbReference type="Pfam" id="PF05971">
    <property type="entry name" value="Methyltransf_10"/>
    <property type="match status" value="2"/>
</dbReference>
<feature type="region of interest" description="Disordered" evidence="3">
    <location>
        <begin position="42"/>
        <end position="64"/>
    </location>
</feature>
<evidence type="ECO:0000313" key="4">
    <source>
        <dbReference type="EMBL" id="JAT47159.1"/>
    </source>
</evidence>
<sequence>LLPVRLFLREEPVSKGSCAESTQRSTPRPVFASPAAPAWTPKQMLSKKRRRLEPPATHHRNRYSEKPPDFGLLASLYPSFQPFVFLSRRGRPTIDWTDFSATRELTRVLLHHDHGVHWWIPDAQLCPTVPNRSNYIHWVEDLLSSDVIPKRNGDSDGKVRGFDIGTGANCIYPLLGASLLGWRFVGSDVTDVALEWARKNVENNPHLAYLIDIRDANEESRSNENMMGSEEIANGEDMEPDVLAGEVGDLNSVEHCYRGPPILVGVVREGEEYDFCMCNPPFFESIEEAGLNPKTSCGGTHQEMVCPGGERAFISRIIEDSLVLKYCFRWFTSMIGRKTNLKFLVSKLREVGVSIVKTTEFVQGQTARWGLGWSFMPPNRKPITMHASEKSSHSFMLEGLERQRRAIEILKFVESLFLSCGASCRSDFSTFSVDVTLSNEQIVALVNEKPCDSNLTSSASSSIRCPLNELCFSISIFEQIPGTLLVKGSLLHKESPFSGTFSLIFQHLEGALRNEFIVKLHGTHDK</sequence>
<proteinExistence type="predicted"/>
<evidence type="ECO:0000256" key="2">
    <source>
        <dbReference type="ARBA" id="ARBA00022679"/>
    </source>
</evidence>
<evidence type="ECO:0000256" key="1">
    <source>
        <dbReference type="ARBA" id="ARBA00022603"/>
    </source>
</evidence>
<dbReference type="InterPro" id="IPR029063">
    <property type="entry name" value="SAM-dependent_MTases_sf"/>
</dbReference>
<dbReference type="Gene3D" id="3.40.50.150">
    <property type="entry name" value="Vaccinia Virus protein VP39"/>
    <property type="match status" value="1"/>
</dbReference>
<evidence type="ECO:0000256" key="3">
    <source>
        <dbReference type="SAM" id="MobiDB-lite"/>
    </source>
</evidence>
<dbReference type="PANTHER" id="PTHR13393:SF0">
    <property type="entry name" value="RNA N6-ADENOSINE-METHYLTRANSFERASE METTL16"/>
    <property type="match status" value="1"/>
</dbReference>
<dbReference type="SUPFAM" id="SSF53335">
    <property type="entry name" value="S-adenosyl-L-methionine-dependent methyltransferases"/>
    <property type="match status" value="1"/>
</dbReference>
<dbReference type="GO" id="GO:0070475">
    <property type="term" value="P:rRNA base methylation"/>
    <property type="evidence" value="ECO:0007669"/>
    <property type="project" value="TreeGrafter"/>
</dbReference>
<accession>A0A1D1XXN1</accession>
<name>A0A1D1XXN1_9ARAE</name>
<gene>
    <name evidence="4" type="primary">mettl16_3</name>
    <name evidence="5" type="synonym">mettl16_1</name>
    <name evidence="4" type="ORF">g.95483</name>
    <name evidence="5" type="ORF">g.95486</name>
</gene>
<dbReference type="EMBL" id="GDJX01020777">
    <property type="protein sequence ID" value="JAT47159.1"/>
    <property type="molecule type" value="Transcribed_RNA"/>
</dbReference>
<dbReference type="InterPro" id="IPR010286">
    <property type="entry name" value="METTL16/RlmF"/>
</dbReference>
<keyword evidence="2 4" id="KW-0808">Transferase</keyword>